<evidence type="ECO:0000313" key="1">
    <source>
        <dbReference type="Proteomes" id="UP000887565"/>
    </source>
</evidence>
<dbReference type="AlphaFoldDB" id="A0A915HY63"/>
<organism evidence="1 2">
    <name type="scientific">Romanomermis culicivorax</name>
    <name type="common">Nematode worm</name>
    <dbReference type="NCBI Taxonomy" id="13658"/>
    <lineage>
        <taxon>Eukaryota</taxon>
        <taxon>Metazoa</taxon>
        <taxon>Ecdysozoa</taxon>
        <taxon>Nematoda</taxon>
        <taxon>Enoplea</taxon>
        <taxon>Dorylaimia</taxon>
        <taxon>Mermithida</taxon>
        <taxon>Mermithoidea</taxon>
        <taxon>Mermithidae</taxon>
        <taxon>Romanomermis</taxon>
    </lineage>
</organism>
<protein>
    <submittedName>
        <fullName evidence="2">Uncharacterized protein</fullName>
    </submittedName>
</protein>
<dbReference type="WBParaSite" id="nRc.2.0.1.t06829-RA">
    <property type="protein sequence ID" value="nRc.2.0.1.t06829-RA"/>
    <property type="gene ID" value="nRc.2.0.1.g06829"/>
</dbReference>
<accession>A0A915HY63</accession>
<reference evidence="2" key="1">
    <citation type="submission" date="2022-11" db="UniProtKB">
        <authorList>
            <consortium name="WormBaseParasite"/>
        </authorList>
    </citation>
    <scope>IDENTIFICATION</scope>
</reference>
<proteinExistence type="predicted"/>
<name>A0A915HY63_ROMCU</name>
<sequence length="76" mass="8772">MIHTDLNRYRPKSPIYRHPPIENLLAHSILNDAAKTKRIIRLSPLGVKSDYRIISVRELTRINGNTTSFFNYSYGG</sequence>
<keyword evidence="1" id="KW-1185">Reference proteome</keyword>
<evidence type="ECO:0000313" key="2">
    <source>
        <dbReference type="WBParaSite" id="nRc.2.0.1.t06829-RA"/>
    </source>
</evidence>
<dbReference type="Proteomes" id="UP000887565">
    <property type="component" value="Unplaced"/>
</dbReference>